<evidence type="ECO:0000256" key="3">
    <source>
        <dbReference type="ARBA" id="ARBA00022806"/>
    </source>
</evidence>
<dbReference type="GO" id="GO:0003677">
    <property type="term" value="F:DNA binding"/>
    <property type="evidence" value="ECO:0007669"/>
    <property type="project" value="InterPro"/>
</dbReference>
<evidence type="ECO:0000313" key="7">
    <source>
        <dbReference type="Proteomes" id="UP001178275"/>
    </source>
</evidence>
<sequence length="107" mass="12818">MTRKKKSKNIVTAHSSKGLEWDVAFVPNVNEELFPHRMNVDSEEERRLFYVACSRPRKQLFVSWWFYDTDMEKINEGFFSLRNYWGKEKVMEMKKVLFRGATEVLSS</sequence>
<evidence type="ECO:0000256" key="2">
    <source>
        <dbReference type="ARBA" id="ARBA00022801"/>
    </source>
</evidence>
<gene>
    <name evidence="6" type="ORF">Q8G36_23530</name>
</gene>
<dbReference type="SUPFAM" id="SSF52540">
    <property type="entry name" value="P-loop containing nucleoside triphosphate hydrolases"/>
    <property type="match status" value="1"/>
</dbReference>
<dbReference type="AlphaFoldDB" id="A0AA90PNI3"/>
<dbReference type="InterPro" id="IPR027417">
    <property type="entry name" value="P-loop_NTPase"/>
</dbReference>
<dbReference type="InterPro" id="IPR014017">
    <property type="entry name" value="DNA_helicase_UvrD-like_C"/>
</dbReference>
<dbReference type="InterPro" id="IPR000212">
    <property type="entry name" value="DNA_helicase_UvrD/REP"/>
</dbReference>
<dbReference type="Gene3D" id="3.40.50.300">
    <property type="entry name" value="P-loop containing nucleotide triphosphate hydrolases"/>
    <property type="match status" value="1"/>
</dbReference>
<evidence type="ECO:0000256" key="1">
    <source>
        <dbReference type="ARBA" id="ARBA00022741"/>
    </source>
</evidence>
<organism evidence="6 7">
    <name type="scientific">Peribacillus frigoritolerans</name>
    <dbReference type="NCBI Taxonomy" id="450367"/>
    <lineage>
        <taxon>Bacteria</taxon>
        <taxon>Bacillati</taxon>
        <taxon>Bacillota</taxon>
        <taxon>Bacilli</taxon>
        <taxon>Bacillales</taxon>
        <taxon>Bacillaceae</taxon>
        <taxon>Peribacillus</taxon>
    </lineage>
</organism>
<proteinExistence type="predicted"/>
<dbReference type="GO" id="GO:0043138">
    <property type="term" value="F:3'-5' DNA helicase activity"/>
    <property type="evidence" value="ECO:0007669"/>
    <property type="project" value="TreeGrafter"/>
</dbReference>
<dbReference type="EMBL" id="JAUUTW010000034">
    <property type="protein sequence ID" value="MDP1453920.1"/>
    <property type="molecule type" value="Genomic_DNA"/>
</dbReference>
<dbReference type="RefSeq" id="WP_305162201.1">
    <property type="nucleotide sequence ID" value="NZ_JAUUTW010000034.1"/>
</dbReference>
<dbReference type="Pfam" id="PF13361">
    <property type="entry name" value="UvrD_C"/>
    <property type="match status" value="1"/>
</dbReference>
<keyword evidence="6" id="KW-0540">Nuclease</keyword>
<evidence type="ECO:0000313" key="6">
    <source>
        <dbReference type="EMBL" id="MDP1453920.1"/>
    </source>
</evidence>
<keyword evidence="1" id="KW-0547">Nucleotide-binding</keyword>
<protein>
    <submittedName>
        <fullName evidence="6">3'-5' exonuclease</fullName>
    </submittedName>
</protein>
<keyword evidence="6" id="KW-0269">Exonuclease</keyword>
<dbReference type="PANTHER" id="PTHR11070:SF2">
    <property type="entry name" value="ATP-DEPENDENT DNA HELICASE SRS2"/>
    <property type="match status" value="1"/>
</dbReference>
<dbReference type="GO" id="GO:0005524">
    <property type="term" value="F:ATP binding"/>
    <property type="evidence" value="ECO:0007669"/>
    <property type="project" value="UniProtKB-KW"/>
</dbReference>
<name>A0AA90PNI3_9BACI</name>
<accession>A0AA90PNI3</accession>
<comment type="caution">
    <text evidence="6">The sequence shown here is derived from an EMBL/GenBank/DDBJ whole genome shotgun (WGS) entry which is preliminary data.</text>
</comment>
<dbReference type="GO" id="GO:0000725">
    <property type="term" value="P:recombinational repair"/>
    <property type="evidence" value="ECO:0007669"/>
    <property type="project" value="TreeGrafter"/>
</dbReference>
<keyword evidence="2" id="KW-0378">Hydrolase</keyword>
<keyword evidence="3" id="KW-0347">Helicase</keyword>
<keyword evidence="4" id="KW-0067">ATP-binding</keyword>
<dbReference type="PANTHER" id="PTHR11070">
    <property type="entry name" value="UVRD / RECB / PCRA DNA HELICASE FAMILY MEMBER"/>
    <property type="match status" value="1"/>
</dbReference>
<feature type="domain" description="UvrD-like helicase C-terminal" evidence="5">
    <location>
        <begin position="7"/>
        <end position="64"/>
    </location>
</feature>
<dbReference type="GO" id="GO:0004527">
    <property type="term" value="F:exonuclease activity"/>
    <property type="evidence" value="ECO:0007669"/>
    <property type="project" value="UniProtKB-KW"/>
</dbReference>
<dbReference type="Proteomes" id="UP001178275">
    <property type="component" value="Unassembled WGS sequence"/>
</dbReference>
<reference evidence="6" key="1">
    <citation type="submission" date="2023-07" db="EMBL/GenBank/DDBJ databases">
        <title>Murine gut Bacillus species.</title>
        <authorList>
            <person name="Gutman E."/>
            <person name="Hashuel R."/>
            <person name="Litvak Y."/>
        </authorList>
    </citation>
    <scope>NUCLEOTIDE SEQUENCE</scope>
    <source>
        <strain evidence="6">RU293</strain>
    </source>
</reference>
<evidence type="ECO:0000259" key="5">
    <source>
        <dbReference type="Pfam" id="PF13361"/>
    </source>
</evidence>
<evidence type="ECO:0000256" key="4">
    <source>
        <dbReference type="ARBA" id="ARBA00022840"/>
    </source>
</evidence>